<dbReference type="PANTHER" id="PTHR13416:SF2">
    <property type="entry name" value="TRANSMEMBRANE PROTEIN 43"/>
    <property type="match status" value="1"/>
</dbReference>
<keyword evidence="12" id="KW-1185">Reference proteome</keyword>
<keyword evidence="6" id="KW-0256">Endoplasmic reticulum</keyword>
<keyword evidence="8 10" id="KW-0472">Membrane</keyword>
<organism evidence="11 12">
    <name type="scientific">Aedes albopictus</name>
    <name type="common">Asian tiger mosquito</name>
    <name type="synonym">Stegomyia albopicta</name>
    <dbReference type="NCBI Taxonomy" id="7160"/>
    <lineage>
        <taxon>Eukaryota</taxon>
        <taxon>Metazoa</taxon>
        <taxon>Ecdysozoa</taxon>
        <taxon>Arthropoda</taxon>
        <taxon>Hexapoda</taxon>
        <taxon>Insecta</taxon>
        <taxon>Pterygota</taxon>
        <taxon>Neoptera</taxon>
        <taxon>Endopterygota</taxon>
        <taxon>Diptera</taxon>
        <taxon>Nematocera</taxon>
        <taxon>Culicoidea</taxon>
        <taxon>Culicidae</taxon>
        <taxon>Culicinae</taxon>
        <taxon>Aedini</taxon>
        <taxon>Aedes</taxon>
        <taxon>Stegomyia</taxon>
    </lineage>
</organism>
<dbReference type="EnsemblMetazoa" id="AALFPA23_012224.R17471">
    <property type="protein sequence ID" value="AALFPA23_012224.P17471"/>
    <property type="gene ID" value="AALFPA23_012224"/>
</dbReference>
<sequence length="376" mass="43022">MNFVDVLKSCWLMTLIGSVLLTAGTCVLFWNEARAISTSLSLDEALNDAITVSGERPYDKTYEGRLVHLTGPIVTGEPLTEPDYNIQVQAVKLKRRVQMYQWVEEYVENRYGEAVATVQTEERTYYYTMDWRDELVDSRSFYIRTGHHNPTSFPMETKVYVSERVHIGQYELGDAMKERFKKFIEVTSDTRPEDPSVKLHAGLYYHCNDIWNPEIGDIRIQFAYAGLEGSTYTVVGKLENGKIVPYESSHARKVLLIYPGELSLQETFKLEQHSKRLTTWGWRLIGWIMLFLSATCSASILQYVAAQSRVLRQFVPDPSFPVSTNLTMSFSLALAITSVAWIVHRPMLGSGIFFAAVSPFLYCARGLFNNNYQRMD</sequence>
<comment type="similarity">
    <text evidence="4">Belongs to the TMEM43 family.</text>
</comment>
<dbReference type="Pfam" id="PF07787">
    <property type="entry name" value="TMEM43"/>
    <property type="match status" value="1"/>
</dbReference>
<evidence type="ECO:0000256" key="5">
    <source>
        <dbReference type="ARBA" id="ARBA00022692"/>
    </source>
</evidence>
<dbReference type="InterPro" id="IPR012430">
    <property type="entry name" value="TMEM43_fam"/>
</dbReference>
<keyword evidence="9" id="KW-0539">Nucleus</keyword>
<feature type="transmembrane region" description="Helical" evidence="10">
    <location>
        <begin position="12"/>
        <end position="30"/>
    </location>
</feature>
<evidence type="ECO:0000256" key="8">
    <source>
        <dbReference type="ARBA" id="ARBA00023136"/>
    </source>
</evidence>
<evidence type="ECO:0000256" key="10">
    <source>
        <dbReference type="SAM" id="Phobius"/>
    </source>
</evidence>
<evidence type="ECO:0000313" key="12">
    <source>
        <dbReference type="Proteomes" id="UP000069940"/>
    </source>
</evidence>
<evidence type="ECO:0000256" key="7">
    <source>
        <dbReference type="ARBA" id="ARBA00022989"/>
    </source>
</evidence>
<feature type="transmembrane region" description="Helical" evidence="10">
    <location>
        <begin position="284"/>
        <end position="306"/>
    </location>
</feature>
<protein>
    <submittedName>
        <fullName evidence="11">Uncharacterized protein</fullName>
    </submittedName>
</protein>
<name>A0ABM1YUC1_AEDAL</name>
<evidence type="ECO:0000256" key="4">
    <source>
        <dbReference type="ARBA" id="ARBA00006627"/>
    </source>
</evidence>
<comment type="subcellular location">
    <subcellularLocation>
        <location evidence="1">Endomembrane system</location>
        <topology evidence="1">Multi-pass membrane protein</topology>
    </subcellularLocation>
    <subcellularLocation>
        <location evidence="3">Endoplasmic reticulum membrane</location>
    </subcellularLocation>
    <subcellularLocation>
        <location evidence="2">Nucleus envelope</location>
    </subcellularLocation>
</comment>
<accession>A0ABM1YUC1</accession>
<evidence type="ECO:0000313" key="11">
    <source>
        <dbReference type="EnsemblMetazoa" id="AALFPA23_012224.P17471"/>
    </source>
</evidence>
<reference evidence="11" key="2">
    <citation type="submission" date="2025-05" db="UniProtKB">
        <authorList>
            <consortium name="EnsemblMetazoa"/>
        </authorList>
    </citation>
    <scope>IDENTIFICATION</scope>
    <source>
        <strain evidence="11">Foshan</strain>
    </source>
</reference>
<proteinExistence type="inferred from homology"/>
<gene>
    <name evidence="11" type="primary">109621845</name>
</gene>
<evidence type="ECO:0000256" key="1">
    <source>
        <dbReference type="ARBA" id="ARBA00004127"/>
    </source>
</evidence>
<evidence type="ECO:0000256" key="9">
    <source>
        <dbReference type="ARBA" id="ARBA00023242"/>
    </source>
</evidence>
<feature type="transmembrane region" description="Helical" evidence="10">
    <location>
        <begin position="350"/>
        <end position="368"/>
    </location>
</feature>
<dbReference type="PANTHER" id="PTHR13416">
    <property type="match status" value="1"/>
</dbReference>
<reference evidence="12" key="1">
    <citation type="journal article" date="2015" name="Proc. Natl. Acad. Sci. U.S.A.">
        <title>Genome sequence of the Asian Tiger mosquito, Aedes albopictus, reveals insights into its biology, genetics, and evolution.</title>
        <authorList>
            <person name="Chen X.G."/>
            <person name="Jiang X."/>
            <person name="Gu J."/>
            <person name="Xu M."/>
            <person name="Wu Y."/>
            <person name="Deng Y."/>
            <person name="Zhang C."/>
            <person name="Bonizzoni M."/>
            <person name="Dermauw W."/>
            <person name="Vontas J."/>
            <person name="Armbruster P."/>
            <person name="Huang X."/>
            <person name="Yang Y."/>
            <person name="Zhang H."/>
            <person name="He W."/>
            <person name="Peng H."/>
            <person name="Liu Y."/>
            <person name="Wu K."/>
            <person name="Chen J."/>
            <person name="Lirakis M."/>
            <person name="Topalis P."/>
            <person name="Van Leeuwen T."/>
            <person name="Hall A.B."/>
            <person name="Jiang X."/>
            <person name="Thorpe C."/>
            <person name="Mueller R.L."/>
            <person name="Sun C."/>
            <person name="Waterhouse R.M."/>
            <person name="Yan G."/>
            <person name="Tu Z.J."/>
            <person name="Fang X."/>
            <person name="James A.A."/>
        </authorList>
    </citation>
    <scope>NUCLEOTIDE SEQUENCE [LARGE SCALE GENOMIC DNA]</scope>
    <source>
        <strain evidence="12">Foshan</strain>
    </source>
</reference>
<feature type="transmembrane region" description="Helical" evidence="10">
    <location>
        <begin position="326"/>
        <end position="343"/>
    </location>
</feature>
<dbReference type="Proteomes" id="UP000069940">
    <property type="component" value="Unassembled WGS sequence"/>
</dbReference>
<evidence type="ECO:0000256" key="3">
    <source>
        <dbReference type="ARBA" id="ARBA00004586"/>
    </source>
</evidence>
<keyword evidence="7 10" id="KW-1133">Transmembrane helix</keyword>
<evidence type="ECO:0000256" key="6">
    <source>
        <dbReference type="ARBA" id="ARBA00022824"/>
    </source>
</evidence>
<evidence type="ECO:0000256" key="2">
    <source>
        <dbReference type="ARBA" id="ARBA00004259"/>
    </source>
</evidence>
<keyword evidence="5 10" id="KW-0812">Transmembrane</keyword>